<dbReference type="VEuPathDB" id="ToxoDB:cyc_06166"/>
<feature type="domain" description="Aminotransferase class I/classII large" evidence="9">
    <location>
        <begin position="262"/>
        <end position="601"/>
    </location>
</feature>
<dbReference type="InterPro" id="IPR004839">
    <property type="entry name" value="Aminotransferase_I/II_large"/>
</dbReference>
<evidence type="ECO:0000313" key="11">
    <source>
        <dbReference type="Proteomes" id="UP000095192"/>
    </source>
</evidence>
<dbReference type="GO" id="GO:0016020">
    <property type="term" value="C:membrane"/>
    <property type="evidence" value="ECO:0007669"/>
    <property type="project" value="GOC"/>
</dbReference>
<evidence type="ECO:0000256" key="3">
    <source>
        <dbReference type="ARBA" id="ARBA00013220"/>
    </source>
</evidence>
<comment type="cofactor">
    <cofactor evidence="1 7">
        <name>pyridoxal 5'-phosphate</name>
        <dbReference type="ChEBI" id="CHEBI:597326"/>
    </cofactor>
</comment>
<comment type="catalytic activity">
    <reaction evidence="6">
        <text>L-serine + hexadecanoyl-CoA + H(+) = 3-oxosphinganine + CO2 + CoA</text>
        <dbReference type="Rhea" id="RHEA:14761"/>
        <dbReference type="ChEBI" id="CHEBI:15378"/>
        <dbReference type="ChEBI" id="CHEBI:16526"/>
        <dbReference type="ChEBI" id="CHEBI:33384"/>
        <dbReference type="ChEBI" id="CHEBI:57287"/>
        <dbReference type="ChEBI" id="CHEBI:57379"/>
        <dbReference type="ChEBI" id="CHEBI:58299"/>
        <dbReference type="EC" id="2.3.1.50"/>
    </reaction>
</comment>
<evidence type="ECO:0000256" key="7">
    <source>
        <dbReference type="RuleBase" id="RU003693"/>
    </source>
</evidence>
<dbReference type="PANTHER" id="PTHR13693">
    <property type="entry name" value="CLASS II AMINOTRANSFERASE/8-AMINO-7-OXONONANOATE SYNTHASE"/>
    <property type="match status" value="1"/>
</dbReference>
<keyword evidence="4" id="KW-0808">Transferase</keyword>
<dbReference type="SUPFAM" id="SSF53383">
    <property type="entry name" value="PLP-dependent transferases"/>
    <property type="match status" value="1"/>
</dbReference>
<evidence type="ECO:0000256" key="6">
    <source>
        <dbReference type="ARBA" id="ARBA00048528"/>
    </source>
</evidence>
<dbReference type="PROSITE" id="PS00599">
    <property type="entry name" value="AA_TRANSFER_CLASS_2"/>
    <property type="match status" value="1"/>
</dbReference>
<dbReference type="EMBL" id="JROU02002109">
    <property type="protein sequence ID" value="OEH74139.1"/>
    <property type="molecule type" value="Genomic_DNA"/>
</dbReference>
<dbReference type="InterPro" id="IPR015421">
    <property type="entry name" value="PyrdxlP-dep_Trfase_major"/>
</dbReference>
<dbReference type="PANTHER" id="PTHR13693:SF3">
    <property type="entry name" value="LD36009P"/>
    <property type="match status" value="1"/>
</dbReference>
<proteinExistence type="inferred from homology"/>
<dbReference type="EC" id="2.3.1.50" evidence="3"/>
<reference evidence="10 11" key="1">
    <citation type="journal article" date="2016" name="BMC Genomics">
        <title>Comparative genomics reveals Cyclospora cayetanensis possesses coccidia-like metabolism and invasion components but unique surface antigens.</title>
        <authorList>
            <person name="Liu S."/>
            <person name="Wang L."/>
            <person name="Zheng H."/>
            <person name="Xu Z."/>
            <person name="Roellig D.M."/>
            <person name="Li N."/>
            <person name="Frace M.A."/>
            <person name="Tang K."/>
            <person name="Arrowood M.J."/>
            <person name="Moss D.M."/>
            <person name="Zhang L."/>
            <person name="Feng Y."/>
            <person name="Xiao L."/>
        </authorList>
    </citation>
    <scope>NUCLEOTIDE SEQUENCE [LARGE SCALE GENOMIC DNA]</scope>
    <source>
        <strain evidence="10 11">CHN_HEN01</strain>
    </source>
</reference>
<comment type="similarity">
    <text evidence="2 7">Belongs to the class-II pyridoxal-phosphate-dependent aminotransferase family.</text>
</comment>
<dbReference type="AlphaFoldDB" id="A0A1D3CSG4"/>
<dbReference type="VEuPathDB" id="ToxoDB:LOC34622395"/>
<dbReference type="GO" id="GO:0030170">
    <property type="term" value="F:pyridoxal phosphate binding"/>
    <property type="evidence" value="ECO:0007669"/>
    <property type="project" value="InterPro"/>
</dbReference>
<dbReference type="InParanoid" id="A0A1D3CSG4"/>
<dbReference type="GO" id="GO:0046513">
    <property type="term" value="P:ceramide biosynthetic process"/>
    <property type="evidence" value="ECO:0007669"/>
    <property type="project" value="TreeGrafter"/>
</dbReference>
<dbReference type="FunCoup" id="A0A1D3CSG4">
    <property type="interactions" value="2"/>
</dbReference>
<comment type="caution">
    <text evidence="10">The sequence shown here is derived from an EMBL/GenBank/DDBJ whole genome shotgun (WGS) entry which is preliminary data.</text>
</comment>
<feature type="compositionally biased region" description="Low complexity" evidence="8">
    <location>
        <begin position="623"/>
        <end position="636"/>
    </location>
</feature>
<evidence type="ECO:0000256" key="4">
    <source>
        <dbReference type="ARBA" id="ARBA00022679"/>
    </source>
</evidence>
<feature type="region of interest" description="Disordered" evidence="8">
    <location>
        <begin position="609"/>
        <end position="636"/>
    </location>
</feature>
<dbReference type="Gene3D" id="3.40.640.10">
    <property type="entry name" value="Type I PLP-dependent aspartate aminotransferase-like (Major domain)"/>
    <property type="match status" value="1"/>
</dbReference>
<dbReference type="Proteomes" id="UP000095192">
    <property type="component" value="Unassembled WGS sequence"/>
</dbReference>
<sequence>MAFVASSMLPRGEEFVGSEQWLGYESLFASLDVLHCALLLIILLGFLLASFTEDASSDSLRVSWIATQLLPAPRSQPELGSRGLTDGQQMLNKLAERKAAQRLKIVMAPVLEAVEEGRLLELVSDNIRRLRDSVAFYARVLYVRRFAEGTRHLFYMAQKIKLDLEVRPGESEVVTYVEAKRALQDDNRWPFMVEVSDVKDDRVTCAGNKKAYPMSSYSYLDFIREPQDRFGYTASDLSCVPESTAILPRMALCMRYAVSEQVQEAAIAAAREWSTGSHGARMLGGNSTILRDLERTVAKYYGRDDALLCATGFLATMSAVAAVCKKGDLVIADHRAHASLRTGISISGARSLFFKHNNYVHLKQLLQRERGKARNCWIVVESVYSMEGDIADLPVLRSLADSYNARIICDEAHGLGVLGKTGRGLEEYYNMPGSCDLLCGTFSKSIAGVGGFITCKRPLIDFMDFHAPGSVFSASLTAYSAGGAMKAFELMTGEQQWRIQKAQDNARYLRRLIETGDDRWPADYPEELKYEVEGMDCTTVIPVVFPNSPQRMFRITMLLLDKGFYCAAAAFPACPLLRPRIRVTATAGYTKELMHAFVKALVETTIEIGPDGEKEKERVQTSAAAAAPANAGSLQG</sequence>
<organism evidence="10 11">
    <name type="scientific">Cyclospora cayetanensis</name>
    <dbReference type="NCBI Taxonomy" id="88456"/>
    <lineage>
        <taxon>Eukaryota</taxon>
        <taxon>Sar</taxon>
        <taxon>Alveolata</taxon>
        <taxon>Apicomplexa</taxon>
        <taxon>Conoidasida</taxon>
        <taxon>Coccidia</taxon>
        <taxon>Eucoccidiorida</taxon>
        <taxon>Eimeriorina</taxon>
        <taxon>Eimeriidae</taxon>
        <taxon>Cyclospora</taxon>
    </lineage>
</organism>
<evidence type="ECO:0000256" key="2">
    <source>
        <dbReference type="ARBA" id="ARBA00008392"/>
    </source>
</evidence>
<evidence type="ECO:0000256" key="5">
    <source>
        <dbReference type="ARBA" id="ARBA00022898"/>
    </source>
</evidence>
<dbReference type="Gene3D" id="3.90.1150.10">
    <property type="entry name" value="Aspartate Aminotransferase, domain 1"/>
    <property type="match status" value="1"/>
</dbReference>
<dbReference type="GO" id="GO:0017059">
    <property type="term" value="C:serine palmitoyltransferase complex"/>
    <property type="evidence" value="ECO:0007669"/>
    <property type="project" value="TreeGrafter"/>
</dbReference>
<evidence type="ECO:0000256" key="1">
    <source>
        <dbReference type="ARBA" id="ARBA00001933"/>
    </source>
</evidence>
<dbReference type="Pfam" id="PF00155">
    <property type="entry name" value="Aminotran_1_2"/>
    <property type="match status" value="1"/>
</dbReference>
<keyword evidence="11" id="KW-1185">Reference proteome</keyword>
<gene>
    <name evidence="10" type="ORF">cyc_06166</name>
</gene>
<evidence type="ECO:0000259" key="9">
    <source>
        <dbReference type="Pfam" id="PF00155"/>
    </source>
</evidence>
<protein>
    <recommendedName>
        <fullName evidence="3">serine C-palmitoyltransferase</fullName>
        <ecNumber evidence="3">2.3.1.50</ecNumber>
    </recommendedName>
</protein>
<dbReference type="GO" id="GO:0046512">
    <property type="term" value="P:sphingosine biosynthetic process"/>
    <property type="evidence" value="ECO:0007669"/>
    <property type="project" value="TreeGrafter"/>
</dbReference>
<evidence type="ECO:0000256" key="8">
    <source>
        <dbReference type="SAM" id="MobiDB-lite"/>
    </source>
</evidence>
<keyword evidence="5 7" id="KW-0663">Pyridoxal phosphate</keyword>
<dbReference type="GO" id="GO:0004758">
    <property type="term" value="F:serine C-palmitoyltransferase activity"/>
    <property type="evidence" value="ECO:0007669"/>
    <property type="project" value="UniProtKB-EC"/>
</dbReference>
<dbReference type="InterPro" id="IPR015422">
    <property type="entry name" value="PyrdxlP-dep_Trfase_small"/>
</dbReference>
<name>A0A1D3CSG4_9EIME</name>
<evidence type="ECO:0000313" key="10">
    <source>
        <dbReference type="EMBL" id="OEH74139.1"/>
    </source>
</evidence>
<accession>A0A1D3CSG4</accession>
<dbReference type="InterPro" id="IPR050087">
    <property type="entry name" value="AON_synthase_class-II"/>
</dbReference>
<dbReference type="InterPro" id="IPR001917">
    <property type="entry name" value="Aminotrans_II_pyridoxalP_BS"/>
</dbReference>
<dbReference type="InterPro" id="IPR015424">
    <property type="entry name" value="PyrdxlP-dep_Trfase"/>
</dbReference>